<dbReference type="Proteomes" id="UP000184088">
    <property type="component" value="Unassembled WGS sequence"/>
</dbReference>
<dbReference type="GO" id="GO:1904680">
    <property type="term" value="F:peptide transmembrane transporter activity"/>
    <property type="evidence" value="ECO:0007669"/>
    <property type="project" value="TreeGrafter"/>
</dbReference>
<sequence>MKAKKLVGVVLAVFMILSVLVTGCRSKSTSNSSSGGKTTVKEAVFPRVGGWPKPPLFQGNVFSSAGIGTAYAFMAEGLYQYVRSTDKIYPRLAEGMPENKGNETIVHIRKDAKWNDGQPFTSKDVWAFYTLNNGAFITKYLTSIETPDDYTVVFKWADPQLNETIKTLLVGQDLQATIPYHIYKQFVDKADEILKSLPTTDDLTKRGPFTKLIDDKTNAELNKNWQNFITYKIDKPILTGPYIVDKVTASDMILKKNPYYYNKYKIHYDIVHLYQTDSTGALAMLQNGRVAQSEDNFTRDEIESMLSKNKDLVFYPMKDPAAFGFAFNLQKTPFNDVNVRRAIVYALDRKKIRDVVNWTGILTDYSALGMPQNMDNWINPDIKDKLTKYNFDPEKAAQLLEKSGWKKGSDGIWRDKNGKQYEFTIAAPSGWSQLILADQIASDQLKKFGLPTKLLTIDGTIYWQNAGWPKCMYDMSSDWMDVTWGFMIPYWAFHNFYEGGPSSFGNFPRITNQQSKDYGKINMILPGPDGQLIDIRKTIDSMLYMNEEQMKDTASKLAWITNENAFAVDYFLNTAFTTVNMKYIDKNTLPMADRIDKYNRNMPVPTDPKDAEAVANINFGFDSGIYDIATGNWRPPVGK</sequence>
<dbReference type="AlphaFoldDB" id="A0A1M4Y7J8"/>
<protein>
    <submittedName>
        <fullName evidence="2">Peptide/nickel transport system substrate-binding protein</fullName>
    </submittedName>
</protein>
<evidence type="ECO:0000259" key="1">
    <source>
        <dbReference type="Pfam" id="PF00496"/>
    </source>
</evidence>
<dbReference type="PROSITE" id="PS51257">
    <property type="entry name" value="PROKAR_LIPOPROTEIN"/>
    <property type="match status" value="1"/>
</dbReference>
<dbReference type="EMBL" id="FQVH01000010">
    <property type="protein sequence ID" value="SHF01586.1"/>
    <property type="molecule type" value="Genomic_DNA"/>
</dbReference>
<dbReference type="InterPro" id="IPR039424">
    <property type="entry name" value="SBP_5"/>
</dbReference>
<dbReference type="InterPro" id="IPR000914">
    <property type="entry name" value="SBP_5_dom"/>
</dbReference>
<dbReference type="OrthoDB" id="239741at2"/>
<accession>A0A1M4Y7J8</accession>
<gene>
    <name evidence="2" type="ORF">SAMN02746089_01158</name>
</gene>
<evidence type="ECO:0000313" key="3">
    <source>
        <dbReference type="Proteomes" id="UP000184088"/>
    </source>
</evidence>
<dbReference type="PANTHER" id="PTHR30290">
    <property type="entry name" value="PERIPLASMIC BINDING COMPONENT OF ABC TRANSPORTER"/>
    <property type="match status" value="1"/>
</dbReference>
<dbReference type="Gene3D" id="3.10.105.10">
    <property type="entry name" value="Dipeptide-binding Protein, Domain 3"/>
    <property type="match status" value="1"/>
</dbReference>
<dbReference type="Gene3D" id="3.40.190.10">
    <property type="entry name" value="Periplasmic binding protein-like II"/>
    <property type="match status" value="1"/>
</dbReference>
<evidence type="ECO:0000313" key="2">
    <source>
        <dbReference type="EMBL" id="SHF01586.1"/>
    </source>
</evidence>
<proteinExistence type="predicted"/>
<keyword evidence="3" id="KW-1185">Reference proteome</keyword>
<feature type="domain" description="Solute-binding protein family 5" evidence="1">
    <location>
        <begin position="87"/>
        <end position="481"/>
    </location>
</feature>
<dbReference type="STRING" id="1121256.SAMN02746089_01158"/>
<dbReference type="CDD" id="cd08509">
    <property type="entry name" value="PBP2_TmCBP_oligosaccharides_like"/>
    <property type="match status" value="1"/>
</dbReference>
<reference evidence="2 3" key="1">
    <citation type="submission" date="2016-11" db="EMBL/GenBank/DDBJ databases">
        <authorList>
            <person name="Jaros S."/>
            <person name="Januszkiewicz K."/>
            <person name="Wedrychowicz H."/>
        </authorList>
    </citation>
    <scope>NUCLEOTIDE SEQUENCE [LARGE SCALE GENOMIC DNA]</scope>
    <source>
        <strain evidence="2 3">DSM 17918</strain>
    </source>
</reference>
<dbReference type="RefSeq" id="WP_073342644.1">
    <property type="nucleotide sequence ID" value="NZ_FQVH01000010.1"/>
</dbReference>
<organism evidence="2 3">
    <name type="scientific">Caldanaerobius fijiensis DSM 17918</name>
    <dbReference type="NCBI Taxonomy" id="1121256"/>
    <lineage>
        <taxon>Bacteria</taxon>
        <taxon>Bacillati</taxon>
        <taxon>Bacillota</taxon>
        <taxon>Clostridia</taxon>
        <taxon>Thermoanaerobacterales</taxon>
        <taxon>Thermoanaerobacteraceae</taxon>
        <taxon>Caldanaerobius</taxon>
    </lineage>
</organism>
<dbReference type="Pfam" id="PF00496">
    <property type="entry name" value="SBP_bac_5"/>
    <property type="match status" value="1"/>
</dbReference>
<dbReference type="GO" id="GO:0015833">
    <property type="term" value="P:peptide transport"/>
    <property type="evidence" value="ECO:0007669"/>
    <property type="project" value="TreeGrafter"/>
</dbReference>
<dbReference type="SUPFAM" id="SSF53850">
    <property type="entry name" value="Periplasmic binding protein-like II"/>
    <property type="match status" value="1"/>
</dbReference>
<name>A0A1M4Y7J8_9THEO</name>